<sequence length="99" mass="11507">MPSAIKWWRPRRDPGPSTKETAHYQTSDWRARRVRILLRDACCCRRCSRVVSGREAHVDHRQPLQDGGTDDDANLQTLCERCHGAKTREEQRGRRGIPK</sequence>
<feature type="region of interest" description="Disordered" evidence="3">
    <location>
        <begin position="1"/>
        <end position="26"/>
    </location>
</feature>
<evidence type="ECO:0000256" key="3">
    <source>
        <dbReference type="SAM" id="MobiDB-lite"/>
    </source>
</evidence>
<evidence type="ECO:0000313" key="5">
    <source>
        <dbReference type="EMBL" id="CAB4184734.1"/>
    </source>
</evidence>
<dbReference type="CDD" id="cd00085">
    <property type="entry name" value="HNHc"/>
    <property type="match status" value="1"/>
</dbReference>
<keyword evidence="2" id="KW-0378">Hydrolase</keyword>
<dbReference type="GO" id="GO:0003676">
    <property type="term" value="F:nucleic acid binding"/>
    <property type="evidence" value="ECO:0007669"/>
    <property type="project" value="InterPro"/>
</dbReference>
<protein>
    <submittedName>
        <fullName evidence="5">HNHc domain containing protein</fullName>
    </submittedName>
</protein>
<organism evidence="5">
    <name type="scientific">uncultured Caudovirales phage</name>
    <dbReference type="NCBI Taxonomy" id="2100421"/>
    <lineage>
        <taxon>Viruses</taxon>
        <taxon>Duplodnaviria</taxon>
        <taxon>Heunggongvirae</taxon>
        <taxon>Uroviricota</taxon>
        <taxon>Caudoviricetes</taxon>
        <taxon>Peduoviridae</taxon>
        <taxon>Maltschvirus</taxon>
        <taxon>Maltschvirus maltsch</taxon>
    </lineage>
</organism>
<dbReference type="PANTHER" id="PTHR41286:SF1">
    <property type="entry name" value="HNH NUCLEASE YAJD-RELATED"/>
    <property type="match status" value="1"/>
</dbReference>
<dbReference type="GO" id="GO:0004519">
    <property type="term" value="F:endonuclease activity"/>
    <property type="evidence" value="ECO:0007669"/>
    <property type="project" value="InterPro"/>
</dbReference>
<proteinExistence type="predicted"/>
<dbReference type="Pfam" id="PF01844">
    <property type="entry name" value="HNH"/>
    <property type="match status" value="1"/>
</dbReference>
<accession>A0A6J5QZ48</accession>
<dbReference type="PANTHER" id="PTHR41286">
    <property type="entry name" value="HNH NUCLEASE YAJD-RELATED"/>
    <property type="match status" value="1"/>
</dbReference>
<dbReference type="InterPro" id="IPR002711">
    <property type="entry name" value="HNH"/>
</dbReference>
<name>A0A6J5QZ48_9CAUD</name>
<dbReference type="GO" id="GO:0008270">
    <property type="term" value="F:zinc ion binding"/>
    <property type="evidence" value="ECO:0007669"/>
    <property type="project" value="InterPro"/>
</dbReference>
<dbReference type="EMBL" id="LR797064">
    <property type="protein sequence ID" value="CAB4184734.1"/>
    <property type="molecule type" value="Genomic_DNA"/>
</dbReference>
<keyword evidence="1" id="KW-0540">Nuclease</keyword>
<dbReference type="InterPro" id="IPR003615">
    <property type="entry name" value="HNH_nuc"/>
</dbReference>
<dbReference type="SMART" id="SM00507">
    <property type="entry name" value="HNHc"/>
    <property type="match status" value="1"/>
</dbReference>
<gene>
    <name evidence="5" type="ORF">UFOVP1124_33</name>
</gene>
<evidence type="ECO:0000256" key="1">
    <source>
        <dbReference type="ARBA" id="ARBA00022722"/>
    </source>
</evidence>
<evidence type="ECO:0000256" key="2">
    <source>
        <dbReference type="ARBA" id="ARBA00022801"/>
    </source>
</evidence>
<feature type="domain" description="HNH nuclease" evidence="4">
    <location>
        <begin position="33"/>
        <end position="84"/>
    </location>
</feature>
<evidence type="ECO:0000259" key="4">
    <source>
        <dbReference type="SMART" id="SM00507"/>
    </source>
</evidence>
<dbReference type="GO" id="GO:0016787">
    <property type="term" value="F:hydrolase activity"/>
    <property type="evidence" value="ECO:0007669"/>
    <property type="project" value="UniProtKB-KW"/>
</dbReference>
<reference evidence="5" key="1">
    <citation type="submission" date="2020-05" db="EMBL/GenBank/DDBJ databases">
        <authorList>
            <person name="Chiriac C."/>
            <person name="Salcher M."/>
            <person name="Ghai R."/>
            <person name="Kavagutti S V."/>
        </authorList>
    </citation>
    <scope>NUCLEOTIDE SEQUENCE</scope>
</reference>
<dbReference type="Gene3D" id="1.10.30.50">
    <property type="match status" value="1"/>
</dbReference>